<feature type="transmembrane region" description="Helical" evidence="1">
    <location>
        <begin position="120"/>
        <end position="139"/>
    </location>
</feature>
<gene>
    <name evidence="3" type="ORF">A966_07114</name>
</gene>
<feature type="transmembrane region" description="Helical" evidence="1">
    <location>
        <begin position="145"/>
        <end position="165"/>
    </location>
</feature>
<dbReference type="AlphaFoldDB" id="A0A2U4EVD6"/>
<dbReference type="Proteomes" id="UP000011663">
    <property type="component" value="Unassembled WGS sequence"/>
</dbReference>
<dbReference type="EMBL" id="ALNZ01000026">
    <property type="protein sequence ID" value="EKV56788.1"/>
    <property type="molecule type" value="Genomic_DNA"/>
</dbReference>
<feature type="transmembrane region" description="Helical" evidence="1">
    <location>
        <begin position="12"/>
        <end position="36"/>
    </location>
</feature>
<evidence type="ECO:0000313" key="3">
    <source>
        <dbReference type="EMBL" id="EKV56788.1"/>
    </source>
</evidence>
<evidence type="ECO:0000313" key="4">
    <source>
        <dbReference type="Proteomes" id="UP000011663"/>
    </source>
</evidence>
<protein>
    <submittedName>
        <fullName evidence="3">CAAX amino terminal protease family protein</fullName>
    </submittedName>
</protein>
<dbReference type="GO" id="GO:0080120">
    <property type="term" value="P:CAAX-box protein maturation"/>
    <property type="evidence" value="ECO:0007669"/>
    <property type="project" value="UniProtKB-ARBA"/>
</dbReference>
<dbReference type="STRING" id="1289135.A966_07114"/>
<reference evidence="3 4" key="1">
    <citation type="submission" date="2012-07" db="EMBL/GenBank/DDBJ databases">
        <title>Genome sequence of Brachyspira sp. 30446, isolated from a pig with mucohaemorrhagic colitis.</title>
        <authorList>
            <person name="Rubin J.E."/>
            <person name="Fernando C."/>
            <person name="Harding J.C.S."/>
            <person name="Hill J.E."/>
        </authorList>
    </citation>
    <scope>NUCLEOTIDE SEQUENCE [LARGE SCALE GENOMIC DNA]</scope>
    <source>
        <strain evidence="3 4">30446</strain>
    </source>
</reference>
<keyword evidence="1" id="KW-0812">Transmembrane</keyword>
<comment type="caution">
    <text evidence="3">The sequence shown here is derived from an EMBL/GenBank/DDBJ whole genome shotgun (WGS) entry which is preliminary data.</text>
</comment>
<feature type="domain" description="CAAX prenyl protease 2/Lysostaphin resistance protein A-like" evidence="2">
    <location>
        <begin position="120"/>
        <end position="211"/>
    </location>
</feature>
<sequence length="226" mass="26608">MEEFQIMNFHTHYLSAFLVLLAISFPTSLIGVFFKLNLGKINTILPNSLSHLLFVVMLFFTGYIGIINYHIDIYFVVLAFIMSFVCIGLEIFESMLIHFFKYKFWIKSIEVHKIIEKKNILFDIIIIFIGVLCEEMIFRQVFFNITYNIFNINIHIIIILSAFIYSINHIYFGANAVFQKFIVGIIYSLLFVFSSFSIIAPVITHFLQNFILYILSFRRNKREALN</sequence>
<dbReference type="GeneID" id="66487843"/>
<dbReference type="RefSeq" id="WP_008723842.1">
    <property type="nucleotide sequence ID" value="NZ_JH994111.1"/>
</dbReference>
<evidence type="ECO:0000256" key="1">
    <source>
        <dbReference type="SAM" id="Phobius"/>
    </source>
</evidence>
<dbReference type="InterPro" id="IPR003675">
    <property type="entry name" value="Rce1/LyrA-like_dom"/>
</dbReference>
<dbReference type="Pfam" id="PF02517">
    <property type="entry name" value="Rce1-like"/>
    <property type="match status" value="1"/>
</dbReference>
<evidence type="ECO:0000259" key="2">
    <source>
        <dbReference type="Pfam" id="PF02517"/>
    </source>
</evidence>
<name>A0A2U4EVD6_9SPIR</name>
<keyword evidence="3" id="KW-0645">Protease</keyword>
<dbReference type="GO" id="GO:0004175">
    <property type="term" value="F:endopeptidase activity"/>
    <property type="evidence" value="ECO:0007669"/>
    <property type="project" value="UniProtKB-ARBA"/>
</dbReference>
<feature type="transmembrane region" description="Helical" evidence="1">
    <location>
        <begin position="48"/>
        <end position="67"/>
    </location>
</feature>
<keyword evidence="1" id="KW-0472">Membrane</keyword>
<keyword evidence="1" id="KW-1133">Transmembrane helix</keyword>
<accession>A0A2U4EVD6</accession>
<organism evidence="3 4">
    <name type="scientific">Brachyspira hampsonii 30446</name>
    <dbReference type="NCBI Taxonomy" id="1289135"/>
    <lineage>
        <taxon>Bacteria</taxon>
        <taxon>Pseudomonadati</taxon>
        <taxon>Spirochaetota</taxon>
        <taxon>Spirochaetia</taxon>
        <taxon>Brachyspirales</taxon>
        <taxon>Brachyspiraceae</taxon>
        <taxon>Brachyspira</taxon>
    </lineage>
</organism>
<feature type="transmembrane region" description="Helical" evidence="1">
    <location>
        <begin position="172"/>
        <end position="192"/>
    </location>
</feature>
<keyword evidence="3" id="KW-0378">Hydrolase</keyword>
<feature type="transmembrane region" description="Helical" evidence="1">
    <location>
        <begin position="73"/>
        <end position="100"/>
    </location>
</feature>
<proteinExistence type="predicted"/>
<dbReference type="GO" id="GO:0006508">
    <property type="term" value="P:proteolysis"/>
    <property type="evidence" value="ECO:0007669"/>
    <property type="project" value="UniProtKB-KW"/>
</dbReference>